<proteinExistence type="predicted"/>
<comment type="caution">
    <text evidence="1">The sequence shown here is derived from an EMBL/GenBank/DDBJ whole genome shotgun (WGS) entry which is preliminary data.</text>
</comment>
<evidence type="ECO:0000313" key="2">
    <source>
        <dbReference type="Proteomes" id="UP001152622"/>
    </source>
</evidence>
<keyword evidence="2" id="KW-1185">Reference proteome</keyword>
<dbReference type="Proteomes" id="UP001152622">
    <property type="component" value="Chromosome 5"/>
</dbReference>
<evidence type="ECO:0000313" key="1">
    <source>
        <dbReference type="EMBL" id="KAJ8358710.1"/>
    </source>
</evidence>
<name>A0A9Q1IYX9_SYNKA</name>
<sequence>MKGGRRHRGCACRHLFRKVLAKCGCCYARHAPLSCPRGESFSPRFSPCLFPFSINTLRGETLSEVRRTAYSTARARGQEGCGVRRGVAVTYACRKHAVSRMYAAVGTYPLASCHGKTQKHLSHAKNSFPQKAGLKKNLPH</sequence>
<dbReference type="EMBL" id="JAINUF010000005">
    <property type="protein sequence ID" value="KAJ8358710.1"/>
    <property type="molecule type" value="Genomic_DNA"/>
</dbReference>
<reference evidence="1" key="1">
    <citation type="journal article" date="2023" name="Science">
        <title>Genome structures resolve the early diversification of teleost fishes.</title>
        <authorList>
            <person name="Parey E."/>
            <person name="Louis A."/>
            <person name="Montfort J."/>
            <person name="Bouchez O."/>
            <person name="Roques C."/>
            <person name="Iampietro C."/>
            <person name="Lluch J."/>
            <person name="Castinel A."/>
            <person name="Donnadieu C."/>
            <person name="Desvignes T."/>
            <person name="Floi Bucao C."/>
            <person name="Jouanno E."/>
            <person name="Wen M."/>
            <person name="Mejri S."/>
            <person name="Dirks R."/>
            <person name="Jansen H."/>
            <person name="Henkel C."/>
            <person name="Chen W.J."/>
            <person name="Zahm M."/>
            <person name="Cabau C."/>
            <person name="Klopp C."/>
            <person name="Thompson A.W."/>
            <person name="Robinson-Rechavi M."/>
            <person name="Braasch I."/>
            <person name="Lecointre G."/>
            <person name="Bobe J."/>
            <person name="Postlethwait J.H."/>
            <person name="Berthelot C."/>
            <person name="Roest Crollius H."/>
            <person name="Guiguen Y."/>
        </authorList>
    </citation>
    <scope>NUCLEOTIDE SEQUENCE</scope>
    <source>
        <strain evidence="1">WJC10195</strain>
    </source>
</reference>
<dbReference type="AlphaFoldDB" id="A0A9Q1IYX9"/>
<organism evidence="1 2">
    <name type="scientific">Synaphobranchus kaupii</name>
    <name type="common">Kaup's arrowtooth eel</name>
    <dbReference type="NCBI Taxonomy" id="118154"/>
    <lineage>
        <taxon>Eukaryota</taxon>
        <taxon>Metazoa</taxon>
        <taxon>Chordata</taxon>
        <taxon>Craniata</taxon>
        <taxon>Vertebrata</taxon>
        <taxon>Euteleostomi</taxon>
        <taxon>Actinopterygii</taxon>
        <taxon>Neopterygii</taxon>
        <taxon>Teleostei</taxon>
        <taxon>Anguilliformes</taxon>
        <taxon>Synaphobranchidae</taxon>
        <taxon>Synaphobranchus</taxon>
    </lineage>
</organism>
<protein>
    <submittedName>
        <fullName evidence="1">Uncharacterized protein</fullName>
    </submittedName>
</protein>
<gene>
    <name evidence="1" type="ORF">SKAU_G00152350</name>
</gene>
<accession>A0A9Q1IYX9</accession>